<keyword evidence="5" id="KW-0963">Cytoplasm</keyword>
<comment type="subcellular location">
    <subcellularLocation>
        <location evidence="2">Cytoplasm</location>
        <location evidence="2">Cytoskeleton</location>
        <location evidence="2">Flagellum axoneme</location>
    </subcellularLocation>
</comment>
<feature type="region of interest" description="Disordered" evidence="13">
    <location>
        <begin position="109"/>
        <end position="128"/>
    </location>
</feature>
<evidence type="ECO:0000256" key="3">
    <source>
        <dbReference type="ARBA" id="ARBA00009071"/>
    </source>
</evidence>
<keyword evidence="12" id="KW-0175">Coiled coil</keyword>
<protein>
    <recommendedName>
        <fullName evidence="4">Dynein regulatory complex protein 10</fullName>
    </recommendedName>
    <alternativeName>
        <fullName evidence="10">IQ domain-containing protein D</fullName>
    </alternativeName>
</protein>
<proteinExistence type="inferred from homology"/>
<reference evidence="14" key="2">
    <citation type="submission" date="2025-09" db="UniProtKB">
        <authorList>
            <consortium name="Ensembl"/>
        </authorList>
    </citation>
    <scope>IDENTIFICATION</scope>
</reference>
<dbReference type="Proteomes" id="UP000694385">
    <property type="component" value="Unassembled WGS sequence"/>
</dbReference>
<organism evidence="14 15">
    <name type="scientific">Jaculus jaculus</name>
    <name type="common">Lesser Egyptian jerboa</name>
    <dbReference type="NCBI Taxonomy" id="51337"/>
    <lineage>
        <taxon>Eukaryota</taxon>
        <taxon>Metazoa</taxon>
        <taxon>Chordata</taxon>
        <taxon>Craniata</taxon>
        <taxon>Vertebrata</taxon>
        <taxon>Euteleostomi</taxon>
        <taxon>Mammalia</taxon>
        <taxon>Eutheria</taxon>
        <taxon>Euarchontoglires</taxon>
        <taxon>Glires</taxon>
        <taxon>Rodentia</taxon>
        <taxon>Myomorpha</taxon>
        <taxon>Dipodoidea</taxon>
        <taxon>Dipodidae</taxon>
        <taxon>Dipodinae</taxon>
        <taxon>Jaculus</taxon>
    </lineage>
</organism>
<keyword evidence="15" id="KW-1185">Reference proteome</keyword>
<evidence type="ECO:0000256" key="5">
    <source>
        <dbReference type="ARBA" id="ARBA00022490"/>
    </source>
</evidence>
<feature type="coiled-coil region" evidence="12">
    <location>
        <begin position="317"/>
        <end position="351"/>
    </location>
</feature>
<keyword evidence="9" id="KW-0966">Cell projection</keyword>
<feature type="compositionally biased region" description="Basic residues" evidence="13">
    <location>
        <begin position="391"/>
        <end position="402"/>
    </location>
</feature>
<keyword evidence="8" id="KW-0206">Cytoskeleton</keyword>
<comment type="function">
    <text evidence="1">Component of the nexin-dynein regulatory complex (N-DRC), a key regulator of ciliary/flagellar motility which maintains the alignment and integrity of the distal axoneme and regulates microtubule sliding in motile axonemes.</text>
</comment>
<evidence type="ECO:0000256" key="11">
    <source>
        <dbReference type="ARBA" id="ARBA00046836"/>
    </source>
</evidence>
<evidence type="ECO:0000256" key="12">
    <source>
        <dbReference type="SAM" id="Coils"/>
    </source>
</evidence>
<comment type="similarity">
    <text evidence="3">Belongs to the DRC10 family.</text>
</comment>
<dbReference type="SMART" id="SM00015">
    <property type="entry name" value="IQ"/>
    <property type="match status" value="1"/>
</dbReference>
<evidence type="ECO:0000256" key="13">
    <source>
        <dbReference type="SAM" id="MobiDB-lite"/>
    </source>
</evidence>
<dbReference type="PANTHER" id="PTHR31598">
    <property type="entry name" value="IQ DOMAIN-CONTAINING PROTEIN D"/>
    <property type="match status" value="1"/>
</dbReference>
<sequence length="429" mass="49750">MALDTLEVASLYQMPAIHRIQLKPETSPKPAQPLKPLVPSKSKLNTIEAKRIVSVLDEAIHRVELVSLLSYLEFQPEALEGMLPEELARAMREHADLSQLLLESASSLQQEERQLHEEEDADHARSRRDRLQSIELHVSNLRPLVQQIRDSTKNILRLLVNNPQASGLLQVQTAGRSAGAQRFLDSLVELRGFLFEKLLISPMEEREKAQFIQDISRRNNRNQEVIDALQGELTERVKSRDAEVEKENFVIHELKNHLHQVLKFSENSLLRTRKEAEKQQKTDFRVSQARQAKIQQEIQTLRSQYYNLVMENREDEFEDLDDIHKEEKLQLEELKQRHDVLVEEFAQIRTEHEINSKKRVEAEQELVRMVRAATLIQAVWKGYLVRSMLRSKKKRGKGKGKGKGKDTEKDKEKDTGQKKKKAKKAKGKK</sequence>
<dbReference type="PANTHER" id="PTHR31598:SF1">
    <property type="entry name" value="DYNEIN REGULATORY COMPLEX PROTEIN 10"/>
    <property type="match status" value="1"/>
</dbReference>
<dbReference type="Gene3D" id="1.20.5.190">
    <property type="match status" value="1"/>
</dbReference>
<feature type="compositionally biased region" description="Basic and acidic residues" evidence="13">
    <location>
        <begin position="403"/>
        <end position="417"/>
    </location>
</feature>
<reference evidence="14" key="1">
    <citation type="submission" date="2025-08" db="UniProtKB">
        <authorList>
            <consortium name="Ensembl"/>
        </authorList>
    </citation>
    <scope>IDENTIFICATION</scope>
</reference>
<comment type="subunit">
    <text evidence="11">Component of the nexin-dynein regulatory complex (N-DRC). Interacts with CFAP52.</text>
</comment>
<evidence type="ECO:0000256" key="8">
    <source>
        <dbReference type="ARBA" id="ARBA00023212"/>
    </source>
</evidence>
<evidence type="ECO:0000313" key="14">
    <source>
        <dbReference type="Ensembl" id="ENSJJAP00000009933.1"/>
    </source>
</evidence>
<evidence type="ECO:0000256" key="7">
    <source>
        <dbReference type="ARBA" id="ARBA00023069"/>
    </source>
</evidence>
<dbReference type="Ensembl" id="ENSJJAT00000016385.1">
    <property type="protein sequence ID" value="ENSJJAP00000009933.1"/>
    <property type="gene ID" value="ENSJJAG00000013662.1"/>
</dbReference>
<feature type="region of interest" description="Disordered" evidence="13">
    <location>
        <begin position="391"/>
        <end position="429"/>
    </location>
</feature>
<dbReference type="GeneTree" id="ENSGT00730000111354"/>
<gene>
    <name evidence="14" type="primary">Iqcd</name>
</gene>
<dbReference type="InterPro" id="IPR042815">
    <property type="entry name" value="DRC10"/>
</dbReference>
<dbReference type="InterPro" id="IPR000048">
    <property type="entry name" value="IQ_motif_EF-hand-BS"/>
</dbReference>
<feature type="compositionally biased region" description="Basic residues" evidence="13">
    <location>
        <begin position="418"/>
        <end position="429"/>
    </location>
</feature>
<evidence type="ECO:0000256" key="9">
    <source>
        <dbReference type="ARBA" id="ARBA00023273"/>
    </source>
</evidence>
<dbReference type="Pfam" id="PF00612">
    <property type="entry name" value="IQ"/>
    <property type="match status" value="1"/>
</dbReference>
<dbReference type="AlphaFoldDB" id="A0A8C5KGR0"/>
<evidence type="ECO:0000256" key="1">
    <source>
        <dbReference type="ARBA" id="ARBA00003029"/>
    </source>
</evidence>
<keyword evidence="7" id="KW-0969">Cilium</keyword>
<evidence type="ECO:0000256" key="4">
    <source>
        <dbReference type="ARBA" id="ARBA00021752"/>
    </source>
</evidence>
<evidence type="ECO:0000256" key="2">
    <source>
        <dbReference type="ARBA" id="ARBA00004611"/>
    </source>
</evidence>
<dbReference type="CDD" id="cd23767">
    <property type="entry name" value="IQCD"/>
    <property type="match status" value="1"/>
</dbReference>
<evidence type="ECO:0000256" key="10">
    <source>
        <dbReference type="ARBA" id="ARBA00032180"/>
    </source>
</evidence>
<keyword evidence="6" id="KW-0282">Flagellum</keyword>
<evidence type="ECO:0000256" key="6">
    <source>
        <dbReference type="ARBA" id="ARBA00022846"/>
    </source>
</evidence>
<name>A0A8C5KGR0_JACJA</name>
<accession>A0A8C5KGR0</accession>
<dbReference type="PROSITE" id="PS50096">
    <property type="entry name" value="IQ"/>
    <property type="match status" value="1"/>
</dbReference>
<evidence type="ECO:0000313" key="15">
    <source>
        <dbReference type="Proteomes" id="UP000694385"/>
    </source>
</evidence>